<keyword evidence="4" id="KW-1003">Cell membrane</keyword>
<dbReference type="InterPro" id="IPR005828">
    <property type="entry name" value="MFS_sugar_transport-like"/>
</dbReference>
<proteinExistence type="inferred from homology"/>
<evidence type="ECO:0000256" key="6">
    <source>
        <dbReference type="ARBA" id="ARBA00022847"/>
    </source>
</evidence>
<dbReference type="InterPro" id="IPR036259">
    <property type="entry name" value="MFS_trans_sf"/>
</dbReference>
<evidence type="ECO:0000256" key="5">
    <source>
        <dbReference type="ARBA" id="ARBA00022692"/>
    </source>
</evidence>
<keyword evidence="8 11" id="KW-0472">Membrane</keyword>
<evidence type="ECO:0000313" key="13">
    <source>
        <dbReference type="EMBL" id="SFG78734.1"/>
    </source>
</evidence>
<feature type="transmembrane region" description="Helical" evidence="11">
    <location>
        <begin position="21"/>
        <end position="43"/>
    </location>
</feature>
<comment type="subcellular location">
    <subcellularLocation>
        <location evidence="1">Cell membrane</location>
        <topology evidence="1">Multi-pass membrane protein</topology>
    </subcellularLocation>
</comment>
<feature type="transmembrane region" description="Helical" evidence="11">
    <location>
        <begin position="93"/>
        <end position="115"/>
    </location>
</feature>
<evidence type="ECO:0000256" key="2">
    <source>
        <dbReference type="ARBA" id="ARBA00008240"/>
    </source>
</evidence>
<dbReference type="InterPro" id="IPR020846">
    <property type="entry name" value="MFS_dom"/>
</dbReference>
<keyword evidence="3" id="KW-0813">Transport</keyword>
<evidence type="ECO:0000256" key="11">
    <source>
        <dbReference type="SAM" id="Phobius"/>
    </source>
</evidence>
<protein>
    <recommendedName>
        <fullName evidence="10">Putative proline/betaine transporter</fullName>
    </recommendedName>
</protein>
<dbReference type="InterPro" id="IPR005829">
    <property type="entry name" value="Sugar_transporter_CS"/>
</dbReference>
<dbReference type="PROSITE" id="PS50850">
    <property type="entry name" value="MFS"/>
    <property type="match status" value="1"/>
</dbReference>
<sequence length="118" mass="12385">MRPLGGFVFGHYADKLGRRKVLVITVLLMGIGTALIGCVPTYAQIGIAAPVILAVLRLVQGISTGGEWSSCMSFLSEYGTPYNRGFIVSWSKFGVAGGLLMGSVTGAVMTAPMAVEKE</sequence>
<dbReference type="PANTHER" id="PTHR43528:SF1">
    <property type="entry name" value="ALPHA-KETOGLUTARATE PERMEASE"/>
    <property type="match status" value="1"/>
</dbReference>
<dbReference type="SUPFAM" id="SSF103473">
    <property type="entry name" value="MFS general substrate transporter"/>
    <property type="match status" value="1"/>
</dbReference>
<dbReference type="GO" id="GO:0005886">
    <property type="term" value="C:plasma membrane"/>
    <property type="evidence" value="ECO:0007669"/>
    <property type="project" value="UniProtKB-SubCell"/>
</dbReference>
<keyword evidence="5 11" id="KW-0812">Transmembrane</keyword>
<dbReference type="PROSITE" id="PS00217">
    <property type="entry name" value="SUGAR_TRANSPORT_2"/>
    <property type="match status" value="1"/>
</dbReference>
<dbReference type="STRING" id="341036.SAMN05660649_02723"/>
<accession>A0A1I2UNI6</accession>
<evidence type="ECO:0000256" key="4">
    <source>
        <dbReference type="ARBA" id="ARBA00022475"/>
    </source>
</evidence>
<dbReference type="InterPro" id="IPR051084">
    <property type="entry name" value="H+-coupled_symporters"/>
</dbReference>
<dbReference type="Proteomes" id="UP000199337">
    <property type="component" value="Unassembled WGS sequence"/>
</dbReference>
<organism evidence="13 14">
    <name type="scientific">Desulfotruncus arcticus DSM 17038</name>
    <dbReference type="NCBI Taxonomy" id="1121424"/>
    <lineage>
        <taxon>Bacteria</taxon>
        <taxon>Bacillati</taxon>
        <taxon>Bacillota</taxon>
        <taxon>Clostridia</taxon>
        <taxon>Eubacteriales</taxon>
        <taxon>Desulfallaceae</taxon>
        <taxon>Desulfotruncus</taxon>
    </lineage>
</organism>
<dbReference type="Gene3D" id="1.20.1250.20">
    <property type="entry name" value="MFS general substrate transporter like domains"/>
    <property type="match status" value="1"/>
</dbReference>
<keyword evidence="6" id="KW-0769">Symport</keyword>
<feature type="domain" description="Major facilitator superfamily (MFS) profile" evidence="12">
    <location>
        <begin position="1"/>
        <end position="118"/>
    </location>
</feature>
<reference evidence="14" key="1">
    <citation type="submission" date="2016-10" db="EMBL/GenBank/DDBJ databases">
        <authorList>
            <person name="Varghese N."/>
            <person name="Submissions S."/>
        </authorList>
    </citation>
    <scope>NUCLEOTIDE SEQUENCE [LARGE SCALE GENOMIC DNA]</scope>
    <source>
        <strain evidence="14">DSM 17038</strain>
    </source>
</reference>
<name>A0A1I2UNI6_9FIRM</name>
<keyword evidence="7 11" id="KW-1133">Transmembrane helix</keyword>
<evidence type="ECO:0000259" key="12">
    <source>
        <dbReference type="PROSITE" id="PS50850"/>
    </source>
</evidence>
<keyword evidence="13" id="KW-0762">Sugar transport</keyword>
<dbReference type="EMBL" id="FOOX01000009">
    <property type="protein sequence ID" value="SFG78734.1"/>
    <property type="molecule type" value="Genomic_DNA"/>
</dbReference>
<keyword evidence="14" id="KW-1185">Reference proteome</keyword>
<comment type="similarity">
    <text evidence="2">Belongs to the major facilitator superfamily. Metabolite:H+ Symporter (MHS) family (TC 2.A.1.6) family.</text>
</comment>
<evidence type="ECO:0000256" key="8">
    <source>
        <dbReference type="ARBA" id="ARBA00023136"/>
    </source>
</evidence>
<comment type="function">
    <text evidence="9">May be a proton symporter involved in the uptake of osmolytes such as proline and glycine betaine.</text>
</comment>
<dbReference type="AlphaFoldDB" id="A0A1I2UNI6"/>
<evidence type="ECO:0000256" key="10">
    <source>
        <dbReference type="ARBA" id="ARBA00039918"/>
    </source>
</evidence>
<evidence type="ECO:0000256" key="1">
    <source>
        <dbReference type="ARBA" id="ARBA00004651"/>
    </source>
</evidence>
<dbReference type="PANTHER" id="PTHR43528">
    <property type="entry name" value="ALPHA-KETOGLUTARATE PERMEASE"/>
    <property type="match status" value="1"/>
</dbReference>
<evidence type="ECO:0000256" key="9">
    <source>
        <dbReference type="ARBA" id="ARBA00037295"/>
    </source>
</evidence>
<dbReference type="Pfam" id="PF00083">
    <property type="entry name" value="Sugar_tr"/>
    <property type="match status" value="1"/>
</dbReference>
<evidence type="ECO:0000256" key="7">
    <source>
        <dbReference type="ARBA" id="ARBA00022989"/>
    </source>
</evidence>
<gene>
    <name evidence="13" type="ORF">SAMN05660649_02723</name>
</gene>
<evidence type="ECO:0000313" key="14">
    <source>
        <dbReference type="Proteomes" id="UP000199337"/>
    </source>
</evidence>
<dbReference type="GO" id="GO:0015293">
    <property type="term" value="F:symporter activity"/>
    <property type="evidence" value="ECO:0007669"/>
    <property type="project" value="UniProtKB-KW"/>
</dbReference>
<evidence type="ECO:0000256" key="3">
    <source>
        <dbReference type="ARBA" id="ARBA00022448"/>
    </source>
</evidence>